<comment type="catalytic activity">
    <reaction evidence="4">
        <text>a ribonucleoside 5'-triphosphate + H2O = a ribonucleoside 5'-phosphate + diphosphate + H(+)</text>
        <dbReference type="Rhea" id="RHEA:23996"/>
        <dbReference type="ChEBI" id="CHEBI:15377"/>
        <dbReference type="ChEBI" id="CHEBI:15378"/>
        <dbReference type="ChEBI" id="CHEBI:33019"/>
        <dbReference type="ChEBI" id="CHEBI:58043"/>
        <dbReference type="ChEBI" id="CHEBI:61557"/>
        <dbReference type="EC" id="3.6.1.9"/>
    </reaction>
</comment>
<comment type="cofactor">
    <cofactor evidence="1 4">
        <name>a divalent metal cation</name>
        <dbReference type="ChEBI" id="CHEBI:60240"/>
    </cofactor>
</comment>
<dbReference type="PANTHER" id="PTHR43213:SF5">
    <property type="entry name" value="BIFUNCTIONAL DTTP_UTP PYROPHOSPHATASE_METHYLTRANSFERASE PROTEIN-RELATED"/>
    <property type="match status" value="1"/>
</dbReference>
<evidence type="ECO:0000256" key="4">
    <source>
        <dbReference type="HAMAP-Rule" id="MF_00528"/>
    </source>
</evidence>
<evidence type="ECO:0000313" key="6">
    <source>
        <dbReference type="Proteomes" id="UP000078428"/>
    </source>
</evidence>
<proteinExistence type="inferred from homology"/>
<keyword evidence="4" id="KW-0963">Cytoplasm</keyword>
<dbReference type="PANTHER" id="PTHR43213">
    <property type="entry name" value="BIFUNCTIONAL DTTP/UTP PYROPHOSPHATASE/METHYLTRANSFERASE PROTEIN-RELATED"/>
    <property type="match status" value="1"/>
</dbReference>
<keyword evidence="3 4" id="KW-0546">Nucleotide metabolism</keyword>
<evidence type="ECO:0000313" key="5">
    <source>
        <dbReference type="EMBL" id="OAN50338.1"/>
    </source>
</evidence>
<dbReference type="PIRSF" id="PIRSF006305">
    <property type="entry name" value="Maf"/>
    <property type="match status" value="1"/>
</dbReference>
<comment type="catalytic activity">
    <reaction evidence="4">
        <text>a 2'-deoxyribonucleoside 5'-triphosphate + H2O = a 2'-deoxyribonucleoside 5'-phosphate + diphosphate + H(+)</text>
        <dbReference type="Rhea" id="RHEA:44644"/>
        <dbReference type="ChEBI" id="CHEBI:15377"/>
        <dbReference type="ChEBI" id="CHEBI:15378"/>
        <dbReference type="ChEBI" id="CHEBI:33019"/>
        <dbReference type="ChEBI" id="CHEBI:61560"/>
        <dbReference type="ChEBI" id="CHEBI:65317"/>
        <dbReference type="EC" id="3.6.1.9"/>
    </reaction>
</comment>
<dbReference type="EMBL" id="LWQT01000055">
    <property type="protein sequence ID" value="OAN50338.1"/>
    <property type="molecule type" value="Genomic_DNA"/>
</dbReference>
<dbReference type="AlphaFoldDB" id="A0A178MQF4"/>
<comment type="subcellular location">
    <subcellularLocation>
        <location evidence="4">Cytoplasm</location>
    </subcellularLocation>
</comment>
<reference evidence="5 6" key="1">
    <citation type="submission" date="2016-04" db="EMBL/GenBank/DDBJ databases">
        <title>Draft genome sequence of freshwater magnetotactic bacteria Magnetospirillum marisnigri SP-1 and Magnetospirillum moscoviense BB-1.</title>
        <authorList>
            <person name="Koziaeva V."/>
            <person name="Dziuba M.V."/>
            <person name="Ivanov T.M."/>
            <person name="Kuznetsov B."/>
            <person name="Grouzdev D.S."/>
        </authorList>
    </citation>
    <scope>NUCLEOTIDE SEQUENCE [LARGE SCALE GENOMIC DNA]</scope>
    <source>
        <strain evidence="5 6">SP-1</strain>
    </source>
</reference>
<comment type="caution">
    <text evidence="5">The sequence shown here is derived from an EMBL/GenBank/DDBJ whole genome shotgun (WGS) entry which is preliminary data.</text>
</comment>
<dbReference type="Gene3D" id="3.90.950.10">
    <property type="match status" value="1"/>
</dbReference>
<dbReference type="HAMAP" id="MF_00528">
    <property type="entry name" value="Maf"/>
    <property type="match status" value="1"/>
</dbReference>
<feature type="active site" description="Proton acceptor" evidence="4">
    <location>
        <position position="73"/>
    </location>
</feature>
<evidence type="ECO:0000256" key="3">
    <source>
        <dbReference type="ARBA" id="ARBA00023080"/>
    </source>
</evidence>
<dbReference type="InterPro" id="IPR003697">
    <property type="entry name" value="Maf-like"/>
</dbReference>
<accession>A0A178MQF4</accession>
<dbReference type="GO" id="GO:0005737">
    <property type="term" value="C:cytoplasm"/>
    <property type="evidence" value="ECO:0007669"/>
    <property type="project" value="UniProtKB-SubCell"/>
</dbReference>
<dbReference type="InterPro" id="IPR029001">
    <property type="entry name" value="ITPase-like_fam"/>
</dbReference>
<dbReference type="GO" id="GO:0047429">
    <property type="term" value="F:nucleoside triphosphate diphosphatase activity"/>
    <property type="evidence" value="ECO:0007669"/>
    <property type="project" value="UniProtKB-EC"/>
</dbReference>
<protein>
    <recommendedName>
        <fullName evidence="4">Nucleoside triphosphate pyrophosphatase</fullName>
        <ecNumber evidence="4">3.6.1.9</ecNumber>
    </recommendedName>
    <alternativeName>
        <fullName evidence="4">Nucleotide pyrophosphatase</fullName>
        <shortName evidence="4">Nucleotide PPase</shortName>
    </alternativeName>
</protein>
<evidence type="ECO:0000256" key="1">
    <source>
        <dbReference type="ARBA" id="ARBA00001968"/>
    </source>
</evidence>
<keyword evidence="6" id="KW-1185">Reference proteome</keyword>
<dbReference type="SUPFAM" id="SSF52972">
    <property type="entry name" value="ITPase-like"/>
    <property type="match status" value="1"/>
</dbReference>
<dbReference type="OrthoDB" id="9813962at2"/>
<comment type="function">
    <text evidence="4">Nucleoside triphosphate pyrophosphatase. May have a dual role in cell division arrest and in preventing the incorporation of modified nucleotides into cellular nucleic acids.</text>
</comment>
<evidence type="ECO:0000256" key="2">
    <source>
        <dbReference type="ARBA" id="ARBA00022801"/>
    </source>
</evidence>
<dbReference type="CDD" id="cd00555">
    <property type="entry name" value="Maf"/>
    <property type="match status" value="1"/>
</dbReference>
<comment type="similarity">
    <text evidence="4">Belongs to the Maf family.</text>
</comment>
<dbReference type="STRING" id="1285242.A6A04_02785"/>
<comment type="caution">
    <text evidence="4">Lacks conserved residue(s) required for the propagation of feature annotation.</text>
</comment>
<keyword evidence="2 4" id="KW-0378">Hydrolase</keyword>
<dbReference type="Proteomes" id="UP000078428">
    <property type="component" value="Unassembled WGS sequence"/>
</dbReference>
<organism evidence="5 6">
    <name type="scientific">Paramagnetospirillum marisnigri</name>
    <dbReference type="NCBI Taxonomy" id="1285242"/>
    <lineage>
        <taxon>Bacteria</taxon>
        <taxon>Pseudomonadati</taxon>
        <taxon>Pseudomonadota</taxon>
        <taxon>Alphaproteobacteria</taxon>
        <taxon>Rhodospirillales</taxon>
        <taxon>Magnetospirillaceae</taxon>
        <taxon>Paramagnetospirillum</taxon>
    </lineage>
</organism>
<gene>
    <name evidence="5" type="ORF">A6A04_02785</name>
</gene>
<sequence length="196" mass="21603">MIILASASPARRAMLDSAGVSLAVDVAGVDEEAVKQALRLETGNPLRVAETLAELKAIKVSARHPGMLVLGADQMLDYDGIWFDKPKTRDDARHQLKMLRHHTHRLSSAVVAAKDGRRVWYHAEQARLTMRNFSDAFLEHYLERVGEAALGTVGAYQLEGLGAQLFLSVEGDFFTVLGLPLLPVLDFLRENGELTQ</sequence>
<dbReference type="Pfam" id="PF02545">
    <property type="entry name" value="Maf"/>
    <property type="match status" value="1"/>
</dbReference>
<name>A0A178MQF4_9PROT</name>
<dbReference type="EC" id="3.6.1.9" evidence="4"/>
<dbReference type="GO" id="GO:0009117">
    <property type="term" value="P:nucleotide metabolic process"/>
    <property type="evidence" value="ECO:0007669"/>
    <property type="project" value="UniProtKB-KW"/>
</dbReference>
<dbReference type="RefSeq" id="WP_068492812.1">
    <property type="nucleotide sequence ID" value="NZ_LWQT01000055.1"/>
</dbReference>